<dbReference type="GO" id="GO:0032259">
    <property type="term" value="P:methylation"/>
    <property type="evidence" value="ECO:0007669"/>
    <property type="project" value="UniProtKB-KW"/>
</dbReference>
<dbReference type="PATRIC" id="fig|1348334.3.peg.4299"/>
<dbReference type="Pfam" id="PF05050">
    <property type="entry name" value="Methyltransf_21"/>
    <property type="match status" value="1"/>
</dbReference>
<accession>U7QGP1</accession>
<proteinExistence type="predicted"/>
<dbReference type="Gene3D" id="3.40.50.150">
    <property type="entry name" value="Vaccinia Virus protein VP39"/>
    <property type="match status" value="1"/>
</dbReference>
<dbReference type="InterPro" id="IPR029063">
    <property type="entry name" value="SAM-dependent_MTases_sf"/>
</dbReference>
<evidence type="ECO:0000313" key="3">
    <source>
        <dbReference type="Proteomes" id="UP000017127"/>
    </source>
</evidence>
<organism evidence="2 3">
    <name type="scientific">Lyngbya aestuarii BL J</name>
    <dbReference type="NCBI Taxonomy" id="1348334"/>
    <lineage>
        <taxon>Bacteria</taxon>
        <taxon>Bacillati</taxon>
        <taxon>Cyanobacteriota</taxon>
        <taxon>Cyanophyceae</taxon>
        <taxon>Oscillatoriophycideae</taxon>
        <taxon>Oscillatoriales</taxon>
        <taxon>Microcoleaceae</taxon>
        <taxon>Lyngbya</taxon>
    </lineage>
</organism>
<dbReference type="EMBL" id="AUZM01000053">
    <property type="protein sequence ID" value="ERT05601.1"/>
    <property type="molecule type" value="Genomic_DNA"/>
</dbReference>
<dbReference type="SUPFAM" id="SSF53335">
    <property type="entry name" value="S-adenosyl-L-methionine-dependent methyltransferases"/>
    <property type="match status" value="1"/>
</dbReference>
<dbReference type="AlphaFoldDB" id="U7QGP1"/>
<dbReference type="InterPro" id="IPR006342">
    <property type="entry name" value="FkbM_mtfrase"/>
</dbReference>
<dbReference type="Proteomes" id="UP000017127">
    <property type="component" value="Unassembled WGS sequence"/>
</dbReference>
<evidence type="ECO:0000313" key="2">
    <source>
        <dbReference type="EMBL" id="ERT05601.1"/>
    </source>
</evidence>
<keyword evidence="2" id="KW-0489">Methyltransferase</keyword>
<keyword evidence="2" id="KW-0808">Transferase</keyword>
<dbReference type="RefSeq" id="WP_023068161.1">
    <property type="nucleotide sequence ID" value="NZ_AUZM01000053.1"/>
</dbReference>
<keyword evidence="3" id="KW-1185">Reference proteome</keyword>
<evidence type="ECO:0000259" key="1">
    <source>
        <dbReference type="Pfam" id="PF05050"/>
    </source>
</evidence>
<dbReference type="OrthoDB" id="420478at2"/>
<comment type="caution">
    <text evidence="2">The sequence shown here is derived from an EMBL/GenBank/DDBJ whole genome shotgun (WGS) entry which is preliminary data.</text>
</comment>
<name>U7QGP1_9CYAN</name>
<reference evidence="2 3" key="1">
    <citation type="journal article" date="2013" name="Front. Microbiol.">
        <title>Comparative genomic analyses of the cyanobacterium, Lyngbya aestuarii BL J, a powerful hydrogen producer.</title>
        <authorList>
            <person name="Kothari A."/>
            <person name="Vaughn M."/>
            <person name="Garcia-Pichel F."/>
        </authorList>
    </citation>
    <scope>NUCLEOTIDE SEQUENCE [LARGE SCALE GENOMIC DNA]</scope>
    <source>
        <strain evidence="2 3">BL J</strain>
    </source>
</reference>
<protein>
    <submittedName>
        <fullName evidence="2">Methyltransferase FkbM domain protein</fullName>
    </submittedName>
</protein>
<gene>
    <name evidence="2" type="ORF">M595_4446</name>
</gene>
<feature type="domain" description="Methyltransferase FkbM" evidence="1">
    <location>
        <begin position="48"/>
        <end position="165"/>
    </location>
</feature>
<dbReference type="GO" id="GO:0008168">
    <property type="term" value="F:methyltransferase activity"/>
    <property type="evidence" value="ECO:0007669"/>
    <property type="project" value="UniProtKB-KW"/>
</dbReference>
<sequence>MRVESCCQALLKSILPEIDPDREGICFDIGVGTFAFYCELFSQLNFSTVAVEPLPVAKLYKLCKQYPITLIESCLSDQNGTQTLYKGKFGNLMNSNFSSLSPSWFGSSASKRQVQTLDLLKLLETINTQKITCFKLDIEGWESVIIKQFFNLPEPLLPKVVMFEYGGGSRRGSGEKGWSTPFLEGTMSSLHTLQQCGYGFSIMIDYAANTQPKIFDLRSLSLDENTLFYPDAVYGNIISFYNCVYSETAVNKICESYTKSIINWLVGKFIPT</sequence>